<dbReference type="AlphaFoldDB" id="A0A419IC26"/>
<reference evidence="1 2" key="1">
    <citation type="submission" date="2018-09" db="EMBL/GenBank/DDBJ databases">
        <title>YIM PH 21725 draft genome.</title>
        <authorList>
            <person name="Miao C."/>
        </authorList>
    </citation>
    <scope>NUCLEOTIDE SEQUENCE [LARGE SCALE GENOMIC DNA]</scope>
    <source>
        <strain evidence="2">YIM PH21725</strain>
    </source>
</reference>
<dbReference type="Proteomes" id="UP000285112">
    <property type="component" value="Unassembled WGS sequence"/>
</dbReference>
<name>A0A419IC26_9PSEU</name>
<protein>
    <submittedName>
        <fullName evidence="1">Uncharacterized protein</fullName>
    </submittedName>
</protein>
<gene>
    <name evidence="1" type="ORF">D5S19_01090</name>
</gene>
<accession>A0A419IC26</accession>
<dbReference type="RefSeq" id="WP_120021449.1">
    <property type="nucleotide sequence ID" value="NZ_QZFV01000010.1"/>
</dbReference>
<evidence type="ECO:0000313" key="2">
    <source>
        <dbReference type="Proteomes" id="UP000285112"/>
    </source>
</evidence>
<proteinExistence type="predicted"/>
<keyword evidence="2" id="KW-1185">Reference proteome</keyword>
<evidence type="ECO:0000313" key="1">
    <source>
        <dbReference type="EMBL" id="RJQ92389.1"/>
    </source>
</evidence>
<sequence length="184" mass="19558">MTIDPAHTLSAEVLRDLARTCRAEYLAHATRHPDDPDTVVPAGWYVHAGESYADGGSQLTLHIENAHDAEGNDLAEHVAAFLVAALKTTAHATQTPAEPTEDAAEPTGTLEQQFADALGAAFPKDLHEIASSDAYGALKYKTLQRCQDTGETPRQILAGLSPSDRAFVARANDPAAFLASRVAD</sequence>
<dbReference type="OrthoDB" id="3636609at2"/>
<comment type="caution">
    <text evidence="1">The sequence shown here is derived from an EMBL/GenBank/DDBJ whole genome shotgun (WGS) entry which is preliminary data.</text>
</comment>
<dbReference type="EMBL" id="QZFV01000010">
    <property type="protein sequence ID" value="RJQ92389.1"/>
    <property type="molecule type" value="Genomic_DNA"/>
</dbReference>
<organism evidence="1 2">
    <name type="scientific">Amycolatopsis panacis</name>
    <dbReference type="NCBI Taxonomy" id="2340917"/>
    <lineage>
        <taxon>Bacteria</taxon>
        <taxon>Bacillati</taxon>
        <taxon>Actinomycetota</taxon>
        <taxon>Actinomycetes</taxon>
        <taxon>Pseudonocardiales</taxon>
        <taxon>Pseudonocardiaceae</taxon>
        <taxon>Amycolatopsis</taxon>
    </lineage>
</organism>